<sequence length="530" mass="57088">MQRRRYLAVCGTAAAGLLAGCNQTGGSSPGNNETVEGEAQFNNIIINAPQQAPIGSEVTMTISARNFGGQTGTYEDRIVTSNGDTDFAQDISITDVQSGQTGEVEVNAPVNGAGEYRFTLEEAEVSATVNVTAEAVEIGKMVDVGNNLQLTFTDASFRGGVYYRYVDNVGWTTDMFAPGESGRTLAVFKGKMKNTGSQETVIRPERFSVTEGTVFNNLDGKPLSTVESVEGQSLIGSPIKGGQTVEGWVLASVPKNQVQQNGVGVGWSLNAQGGGPDRVWSFPPRALPTWQQLEFRLSDRPDNGQITGEITVRNAGQVESTFYGLAEFHYQGVGWVPAAYPSGTVAPGATKTFTFDYGWPYIQQMEWRIQPFPDTRRMVEAGPLTLDYGQETYGIDESTVTVSNPRFMQRYSYSATQSSGGENNQVTKQREASGGKKFLFVDVKATVGKEGGQVPLPDSFVVKAGESNIKPFVGPTPTNPDVSFYSGANGGKQGDTSTGVLVFEVPSSVSRPAVNYHEEFRELTSDITWN</sequence>
<dbReference type="RefSeq" id="WP_247418126.1">
    <property type="nucleotide sequence ID" value="NZ_JALLGW010000001.1"/>
</dbReference>
<comment type="caution">
    <text evidence="1">The sequence shown here is derived from an EMBL/GenBank/DDBJ whole genome shotgun (WGS) entry which is preliminary data.</text>
</comment>
<reference evidence="1 2" key="1">
    <citation type="journal article" date="2019" name="Int. J. Syst. Evol. Microbiol.">
        <title>The Global Catalogue of Microorganisms (GCM) 10K type strain sequencing project: providing services to taxonomists for standard genome sequencing and annotation.</title>
        <authorList>
            <consortium name="The Broad Institute Genomics Platform"/>
            <consortium name="The Broad Institute Genome Sequencing Center for Infectious Disease"/>
            <person name="Wu L."/>
            <person name="Ma J."/>
        </authorList>
    </citation>
    <scope>NUCLEOTIDE SEQUENCE [LARGE SCALE GENOMIC DNA]</scope>
    <source>
        <strain evidence="1 2">CGMCC 1.12543</strain>
    </source>
</reference>
<dbReference type="PROSITE" id="PS51257">
    <property type="entry name" value="PROKAR_LIPOPROTEIN"/>
    <property type="match status" value="1"/>
</dbReference>
<accession>A0ABD5RHN1</accession>
<organism evidence="1 2">
    <name type="scientific">Halomarina salina</name>
    <dbReference type="NCBI Taxonomy" id="1872699"/>
    <lineage>
        <taxon>Archaea</taxon>
        <taxon>Methanobacteriati</taxon>
        <taxon>Methanobacteriota</taxon>
        <taxon>Stenosarchaea group</taxon>
        <taxon>Halobacteria</taxon>
        <taxon>Halobacteriales</taxon>
        <taxon>Natronomonadaceae</taxon>
        <taxon>Halomarina</taxon>
    </lineage>
</organism>
<dbReference type="Proteomes" id="UP001596099">
    <property type="component" value="Unassembled WGS sequence"/>
</dbReference>
<protein>
    <recommendedName>
        <fullName evidence="3">CARDB domain-containing protein</fullName>
    </recommendedName>
</protein>
<dbReference type="EMBL" id="JBHSQH010000001">
    <property type="protein sequence ID" value="MFC5969790.1"/>
    <property type="molecule type" value="Genomic_DNA"/>
</dbReference>
<evidence type="ECO:0008006" key="3">
    <source>
        <dbReference type="Google" id="ProtNLM"/>
    </source>
</evidence>
<keyword evidence="2" id="KW-1185">Reference proteome</keyword>
<gene>
    <name evidence="1" type="ORF">ACFPYI_00455</name>
</gene>
<evidence type="ECO:0000313" key="1">
    <source>
        <dbReference type="EMBL" id="MFC5969790.1"/>
    </source>
</evidence>
<proteinExistence type="predicted"/>
<dbReference type="AlphaFoldDB" id="A0ABD5RHN1"/>
<evidence type="ECO:0000313" key="2">
    <source>
        <dbReference type="Proteomes" id="UP001596099"/>
    </source>
</evidence>
<name>A0ABD5RHN1_9EURY</name>